<evidence type="ECO:0000313" key="5">
    <source>
        <dbReference type="Proteomes" id="UP000324701"/>
    </source>
</evidence>
<dbReference type="CDD" id="cd04301">
    <property type="entry name" value="NAT_SF"/>
    <property type="match status" value="1"/>
</dbReference>
<evidence type="ECO:0000313" key="4">
    <source>
        <dbReference type="EMBL" id="KAA1251919.1"/>
    </source>
</evidence>
<dbReference type="EMBL" id="VTZN01000005">
    <property type="protein sequence ID" value="KAA1251919.1"/>
    <property type="molecule type" value="Genomic_DNA"/>
</dbReference>
<feature type="domain" description="N-acetyltransferase" evidence="3">
    <location>
        <begin position="2"/>
        <end position="169"/>
    </location>
</feature>
<comment type="caution">
    <text evidence="4">The sequence shown here is derived from an EMBL/GenBank/DDBJ whole genome shotgun (WGS) entry which is preliminary data.</text>
</comment>
<dbReference type="AlphaFoldDB" id="A0A5B1BXK8"/>
<reference evidence="4 5" key="1">
    <citation type="submission" date="2019-09" db="EMBL/GenBank/DDBJ databases">
        <title>Report of infection by Mycobacterium simiae a patient suffering from pulmonary tuberculosis.</title>
        <authorList>
            <person name="Mohanty P.S."/>
            <person name="Bansal A.K."/>
            <person name="Singh H."/>
            <person name="Sharma S."/>
            <person name="Patil S.A."/>
            <person name="Upadhaya P."/>
            <person name="Singh P.K."/>
            <person name="Kumar D."/>
            <person name="Kumar S."/>
            <person name="Singh R.K."/>
            <person name="Chaudhary B."/>
        </authorList>
    </citation>
    <scope>NUCLEOTIDE SEQUENCE [LARGE SCALE GENOMIC DNA]</scope>
    <source>
        <strain evidence="4 5">JAL-560-SIM</strain>
    </source>
</reference>
<dbReference type="InterPro" id="IPR050832">
    <property type="entry name" value="Bact_Acetyltransf"/>
</dbReference>
<keyword evidence="5" id="KW-1185">Reference proteome</keyword>
<dbReference type="Pfam" id="PF00583">
    <property type="entry name" value="Acetyltransf_1"/>
    <property type="match status" value="1"/>
</dbReference>
<sequence>MTEVRTAVPADAYAVARVHLRSWRWAYPGLIDQDYLDKLTPEVFTARYTFGRIGVQLPTTLVAVDGLTVRGFATTGLSRHPDLPNYGELMAIYVDPAHAGTGIGRLLITAARGRLRRVGVMHASLWVLDGNVRARRFYERDGWCFDGTRRREIIGASAVDEVRYRRTLV</sequence>
<dbReference type="PANTHER" id="PTHR43877:SF1">
    <property type="entry name" value="ACETYLTRANSFERASE"/>
    <property type="match status" value="1"/>
</dbReference>
<dbReference type="Gene3D" id="3.40.630.30">
    <property type="match status" value="1"/>
</dbReference>
<dbReference type="Proteomes" id="UP000324701">
    <property type="component" value="Unassembled WGS sequence"/>
</dbReference>
<protein>
    <submittedName>
        <fullName evidence="4">GNAT family N-acetyltransferase</fullName>
    </submittedName>
</protein>
<dbReference type="InterPro" id="IPR000182">
    <property type="entry name" value="GNAT_dom"/>
</dbReference>
<keyword evidence="1 4" id="KW-0808">Transferase</keyword>
<accession>A0A5B1BXK8</accession>
<name>A0A5B1BXK8_MYCSI</name>
<dbReference type="PANTHER" id="PTHR43877">
    <property type="entry name" value="AMINOALKYLPHOSPHONATE N-ACETYLTRANSFERASE-RELATED-RELATED"/>
    <property type="match status" value="1"/>
</dbReference>
<organism evidence="4 5">
    <name type="scientific">Mycobacterium simiae</name>
    <name type="common">Mycobacterium habana</name>
    <dbReference type="NCBI Taxonomy" id="1784"/>
    <lineage>
        <taxon>Bacteria</taxon>
        <taxon>Bacillati</taxon>
        <taxon>Actinomycetota</taxon>
        <taxon>Actinomycetes</taxon>
        <taxon>Mycobacteriales</taxon>
        <taxon>Mycobacteriaceae</taxon>
        <taxon>Mycobacterium</taxon>
        <taxon>Mycobacterium simiae complex</taxon>
    </lineage>
</organism>
<keyword evidence="2" id="KW-0012">Acyltransferase</keyword>
<dbReference type="InterPro" id="IPR016181">
    <property type="entry name" value="Acyl_CoA_acyltransferase"/>
</dbReference>
<proteinExistence type="predicted"/>
<evidence type="ECO:0000256" key="2">
    <source>
        <dbReference type="ARBA" id="ARBA00023315"/>
    </source>
</evidence>
<gene>
    <name evidence="4" type="ORF">F0Q45_01985</name>
</gene>
<dbReference type="SUPFAM" id="SSF55729">
    <property type="entry name" value="Acyl-CoA N-acyltransferases (Nat)"/>
    <property type="match status" value="1"/>
</dbReference>
<dbReference type="GO" id="GO:0016747">
    <property type="term" value="F:acyltransferase activity, transferring groups other than amino-acyl groups"/>
    <property type="evidence" value="ECO:0007669"/>
    <property type="project" value="InterPro"/>
</dbReference>
<evidence type="ECO:0000256" key="1">
    <source>
        <dbReference type="ARBA" id="ARBA00022679"/>
    </source>
</evidence>
<evidence type="ECO:0000259" key="3">
    <source>
        <dbReference type="PROSITE" id="PS51186"/>
    </source>
</evidence>
<dbReference type="PROSITE" id="PS51186">
    <property type="entry name" value="GNAT"/>
    <property type="match status" value="1"/>
</dbReference>
<dbReference type="OrthoDB" id="5243635at2"/>